<protein>
    <submittedName>
        <fullName evidence="1">Diadenosine tetraphosphate hydrolase HIT family-like protein</fullName>
    </submittedName>
</protein>
<accession>B3G4N1</accession>
<dbReference type="EMBL" id="EU643488">
    <property type="protein sequence ID" value="ACD54779.1"/>
    <property type="molecule type" value="Genomic_DNA"/>
</dbReference>
<dbReference type="Gene3D" id="3.30.428.10">
    <property type="entry name" value="HIT-like"/>
    <property type="match status" value="1"/>
</dbReference>
<dbReference type="AlphaFoldDB" id="B3G4N1"/>
<name>B3G4N1_ADIVA</name>
<proteinExistence type="predicted"/>
<sequence length="258" mass="30672">MATNQNDLSDKLSNLSIERQDRIENNDGIHSNWSIPHSIRDGSSFRCQLTLKQLIDRQISQRYFQELLYIIEQDNQILDFHMRLRPCRQEGLIVDFIYNDKEIRSGPVNGGVCISCDMDNKLSQLSSIQQNSTTSIWLDAQLRKKLIVTPKRHIERLSDMTDEEMILFWKDTQLILNEVGVNWQSMIINHGLYRNHFHLHMKINIEQNQWNQFIQNRYKDKIEQMNDLLSSSEDNPIQQYFGDRQFNHRSPIKKLPQR</sequence>
<organism evidence="1">
    <name type="scientific">Adineta vaga</name>
    <name type="common">Rotifer</name>
    <name type="synonym">Callidina vaga</name>
    <dbReference type="NCBI Taxonomy" id="104782"/>
    <lineage>
        <taxon>Eukaryota</taxon>
        <taxon>Metazoa</taxon>
        <taxon>Spiralia</taxon>
        <taxon>Gnathifera</taxon>
        <taxon>Rotifera</taxon>
        <taxon>Eurotatoria</taxon>
        <taxon>Bdelloidea</taxon>
        <taxon>Adinetida</taxon>
        <taxon>Adinetidae</taxon>
        <taxon>Adineta</taxon>
    </lineage>
</organism>
<dbReference type="InterPro" id="IPR036265">
    <property type="entry name" value="HIT-like_sf"/>
</dbReference>
<dbReference type="OrthoDB" id="9973008at2759"/>
<keyword evidence="1" id="KW-0378">Hydrolase</keyword>
<dbReference type="SUPFAM" id="SSF54197">
    <property type="entry name" value="HIT-like"/>
    <property type="match status" value="1"/>
</dbReference>
<dbReference type="GO" id="GO:0016787">
    <property type="term" value="F:hydrolase activity"/>
    <property type="evidence" value="ECO:0007669"/>
    <property type="project" value="UniProtKB-KW"/>
</dbReference>
<evidence type="ECO:0000313" key="1">
    <source>
        <dbReference type="EMBL" id="ACD54779.1"/>
    </source>
</evidence>
<reference evidence="1" key="1">
    <citation type="journal article" date="2008" name="Science">
        <title>Massive horizontal gene transfer in bdelloid rotifers.</title>
        <authorList>
            <person name="Gladyshev E.A."/>
            <person name="Meselson M.S."/>
            <person name="Arkhipova I.R."/>
        </authorList>
    </citation>
    <scope>NUCLEOTIDE SEQUENCE</scope>
</reference>